<dbReference type="OrthoDB" id="647657at2759"/>
<proteinExistence type="predicted"/>
<dbReference type="InParanoid" id="A0A2K2CJT6"/>
<reference evidence="1 2" key="1">
    <citation type="journal article" date="2010" name="Nature">
        <title>Genome sequencing and analysis of the model grass Brachypodium distachyon.</title>
        <authorList>
            <consortium name="International Brachypodium Initiative"/>
        </authorList>
    </citation>
    <scope>NUCLEOTIDE SEQUENCE [LARGE SCALE GENOMIC DNA]</scope>
    <source>
        <strain evidence="1 2">Bd21</strain>
    </source>
</reference>
<organism evidence="1">
    <name type="scientific">Brachypodium distachyon</name>
    <name type="common">Purple false brome</name>
    <name type="synonym">Trachynia distachya</name>
    <dbReference type="NCBI Taxonomy" id="15368"/>
    <lineage>
        <taxon>Eukaryota</taxon>
        <taxon>Viridiplantae</taxon>
        <taxon>Streptophyta</taxon>
        <taxon>Embryophyta</taxon>
        <taxon>Tracheophyta</taxon>
        <taxon>Spermatophyta</taxon>
        <taxon>Magnoliopsida</taxon>
        <taxon>Liliopsida</taxon>
        <taxon>Poales</taxon>
        <taxon>Poaceae</taxon>
        <taxon>BOP clade</taxon>
        <taxon>Pooideae</taxon>
        <taxon>Stipodae</taxon>
        <taxon>Brachypodieae</taxon>
        <taxon>Brachypodium</taxon>
    </lineage>
</organism>
<evidence type="ECO:0000313" key="3">
    <source>
        <dbReference type="Proteomes" id="UP000008810"/>
    </source>
</evidence>
<sequence length="120" mass="13251">MDQLSQSFEFARKSVVWISFKWGGPKQRPQKQTVVLPGIIVSIKDDGSTCLAVADATFFSQKHCPFVVNLPIAGQKYDTVPVASPSIQFLGPRLCTLVLQLRGNDYVRPVTIESACPDVR</sequence>
<accession>A0A2K2CJT6</accession>
<reference evidence="1" key="2">
    <citation type="submission" date="2017-06" db="EMBL/GenBank/DDBJ databases">
        <title>WGS assembly of Brachypodium distachyon.</title>
        <authorList>
            <consortium name="The International Brachypodium Initiative"/>
            <person name="Lucas S."/>
            <person name="Harmon-Smith M."/>
            <person name="Lail K."/>
            <person name="Tice H."/>
            <person name="Grimwood J."/>
            <person name="Bruce D."/>
            <person name="Barry K."/>
            <person name="Shu S."/>
            <person name="Lindquist E."/>
            <person name="Wang M."/>
            <person name="Pitluck S."/>
            <person name="Vogel J.P."/>
            <person name="Garvin D.F."/>
            <person name="Mockler T.C."/>
            <person name="Schmutz J."/>
            <person name="Rokhsar D."/>
            <person name="Bevan M.W."/>
        </authorList>
    </citation>
    <scope>NUCLEOTIDE SEQUENCE</scope>
    <source>
        <strain evidence="1">Bd21</strain>
    </source>
</reference>
<dbReference type="EnsemblPlants" id="PNT62293">
    <property type="protein sequence ID" value="PNT62293"/>
    <property type="gene ID" value="BRADI_4g01185v3"/>
</dbReference>
<evidence type="ECO:0000313" key="1">
    <source>
        <dbReference type="EMBL" id="PNT62293.1"/>
    </source>
</evidence>
<keyword evidence="3" id="KW-1185">Reference proteome</keyword>
<dbReference type="AlphaFoldDB" id="A0A2K2CJT6"/>
<dbReference type="EMBL" id="CM000883">
    <property type="protein sequence ID" value="PNT62293.1"/>
    <property type="molecule type" value="Genomic_DNA"/>
</dbReference>
<name>A0A2K2CJT6_BRADI</name>
<protein>
    <submittedName>
        <fullName evidence="1 2">Uncharacterized protein</fullName>
    </submittedName>
</protein>
<evidence type="ECO:0000313" key="2">
    <source>
        <dbReference type="EnsemblPlants" id="PNT62293"/>
    </source>
</evidence>
<dbReference type="Proteomes" id="UP000008810">
    <property type="component" value="Chromosome 4"/>
</dbReference>
<reference evidence="2" key="3">
    <citation type="submission" date="2018-08" db="UniProtKB">
        <authorList>
            <consortium name="EnsemblPlants"/>
        </authorList>
    </citation>
    <scope>IDENTIFICATION</scope>
    <source>
        <strain evidence="2">cv. Bd21</strain>
    </source>
</reference>
<gene>
    <name evidence="1" type="ORF">BRADI_4g01185v3</name>
</gene>
<dbReference type="Gramene" id="PNT62293">
    <property type="protein sequence ID" value="PNT62293"/>
    <property type="gene ID" value="BRADI_4g01185v3"/>
</dbReference>